<keyword evidence="7" id="KW-1185">Reference proteome</keyword>
<evidence type="ECO:0000256" key="4">
    <source>
        <dbReference type="ARBA" id="ARBA00023163"/>
    </source>
</evidence>
<reference evidence="7" key="1">
    <citation type="submission" date="2017-01" db="EMBL/GenBank/DDBJ databases">
        <title>Genome sequence of Rouxiella sp. ERMR1:05.</title>
        <authorList>
            <person name="Kumar R."/>
            <person name="Singh D."/>
            <person name="Kumar S."/>
        </authorList>
    </citation>
    <scope>NUCLEOTIDE SEQUENCE [LARGE SCALE GENOMIC DNA]</scope>
    <source>
        <strain evidence="7">ERMR1:05</strain>
    </source>
</reference>
<dbReference type="SUPFAM" id="SSF47413">
    <property type="entry name" value="lambda repressor-like DNA-binding domains"/>
    <property type="match status" value="1"/>
</dbReference>
<dbReference type="Pfam" id="PF13377">
    <property type="entry name" value="Peripla_BP_3"/>
    <property type="match status" value="1"/>
</dbReference>
<dbReference type="RefSeq" id="WP_104921198.1">
    <property type="nucleotide sequence ID" value="NZ_CP019062.1"/>
</dbReference>
<dbReference type="CDD" id="cd06267">
    <property type="entry name" value="PBP1_LacI_sugar_binding-like"/>
    <property type="match status" value="1"/>
</dbReference>
<dbReference type="PANTHER" id="PTHR30146:SF151">
    <property type="entry name" value="HTH-TYPE TRANSCRIPTIONAL REPRESSOR CYTR"/>
    <property type="match status" value="1"/>
</dbReference>
<dbReference type="InterPro" id="IPR010982">
    <property type="entry name" value="Lambda_DNA-bd_dom_sf"/>
</dbReference>
<dbReference type="GO" id="GO:0003700">
    <property type="term" value="F:DNA-binding transcription factor activity"/>
    <property type="evidence" value="ECO:0007669"/>
    <property type="project" value="TreeGrafter"/>
</dbReference>
<dbReference type="PROSITE" id="PS50932">
    <property type="entry name" value="HTH_LACI_2"/>
    <property type="match status" value="1"/>
</dbReference>
<dbReference type="CDD" id="cd01392">
    <property type="entry name" value="HTH_LacI"/>
    <property type="match status" value="1"/>
</dbReference>
<dbReference type="SMART" id="SM00354">
    <property type="entry name" value="HTH_LACI"/>
    <property type="match status" value="1"/>
</dbReference>
<evidence type="ECO:0000256" key="2">
    <source>
        <dbReference type="ARBA" id="ARBA00023015"/>
    </source>
</evidence>
<dbReference type="InterPro" id="IPR046335">
    <property type="entry name" value="LacI/GalR-like_sensor"/>
</dbReference>
<evidence type="ECO:0000313" key="7">
    <source>
        <dbReference type="Proteomes" id="UP000239197"/>
    </source>
</evidence>
<keyword evidence="2" id="KW-0805">Transcription regulation</keyword>
<keyword evidence="3" id="KW-0238">DNA-binding</keyword>
<accession>A0A2L1UL18</accession>
<name>A0A2L1UL18_9GAMM</name>
<evidence type="ECO:0000256" key="1">
    <source>
        <dbReference type="ARBA" id="ARBA00022491"/>
    </source>
</evidence>
<proteinExistence type="predicted"/>
<evidence type="ECO:0000259" key="5">
    <source>
        <dbReference type="PROSITE" id="PS50932"/>
    </source>
</evidence>
<evidence type="ECO:0000313" key="6">
    <source>
        <dbReference type="EMBL" id="AVF33623.1"/>
    </source>
</evidence>
<keyword evidence="1" id="KW-0678">Repressor</keyword>
<sequence length="355" mass="39737">MTGKLKIRQIAELTGLSPSTVSRVLAGKSNVSPQAKEKVFTHARTMGILRDIPASRLLMNTLLICAPPAAFSPHEDLYYYEAIQEITAEVARFDIHIRKCALTVNDPDIAVFMQALNQSDVDGIIIIGIDDVMLYRLAAESNKPVVMMNAKDSEMRLDCVSADHYSIGYCAANFLFQKGHRPVLLFTDLRRETMMQRLDGFKRACLEHHVIFDEATHLLINHGNGKEQARKCFDQYLKEHKRECLPSAIICGSTPIAHATVEALRDQGIQVPEDISVMSMDFEHDMKLTSPMNFTSVLLPCRELGSEAVYILQSRLTRPSGAKFNLLLQGKIRHGLSVADVKWKRKGLYPQPVGS</sequence>
<protein>
    <submittedName>
        <fullName evidence="6">LacI family transcriptional regulator</fullName>
    </submittedName>
</protein>
<dbReference type="Gene3D" id="3.40.50.2300">
    <property type="match status" value="2"/>
</dbReference>
<dbReference type="EMBL" id="CP019062">
    <property type="protein sequence ID" value="AVF33623.1"/>
    <property type="molecule type" value="Genomic_DNA"/>
</dbReference>
<dbReference type="SUPFAM" id="SSF53822">
    <property type="entry name" value="Periplasmic binding protein-like I"/>
    <property type="match status" value="1"/>
</dbReference>
<dbReference type="InterPro" id="IPR028082">
    <property type="entry name" value="Peripla_BP_I"/>
</dbReference>
<organism evidence="6 7">
    <name type="scientific">Rahnella sikkimica</name>
    <dbReference type="NCBI Taxonomy" id="1805933"/>
    <lineage>
        <taxon>Bacteria</taxon>
        <taxon>Pseudomonadati</taxon>
        <taxon>Pseudomonadota</taxon>
        <taxon>Gammaproteobacteria</taxon>
        <taxon>Enterobacterales</taxon>
        <taxon>Yersiniaceae</taxon>
        <taxon>Rahnella</taxon>
    </lineage>
</organism>
<dbReference type="GO" id="GO:0000976">
    <property type="term" value="F:transcription cis-regulatory region binding"/>
    <property type="evidence" value="ECO:0007669"/>
    <property type="project" value="TreeGrafter"/>
</dbReference>
<dbReference type="AlphaFoldDB" id="A0A2L1UL18"/>
<dbReference type="KEGG" id="rox:BV494_01210"/>
<keyword evidence="4" id="KW-0804">Transcription</keyword>
<dbReference type="PANTHER" id="PTHR30146">
    <property type="entry name" value="LACI-RELATED TRANSCRIPTIONAL REPRESSOR"/>
    <property type="match status" value="1"/>
</dbReference>
<dbReference type="Proteomes" id="UP000239197">
    <property type="component" value="Chromosome"/>
</dbReference>
<gene>
    <name evidence="6" type="ORF">BV494_01210</name>
</gene>
<dbReference type="OrthoDB" id="6619319at2"/>
<dbReference type="Pfam" id="PF00356">
    <property type="entry name" value="LacI"/>
    <property type="match status" value="1"/>
</dbReference>
<dbReference type="InterPro" id="IPR000843">
    <property type="entry name" value="HTH_LacI"/>
</dbReference>
<feature type="domain" description="HTH lacI-type" evidence="5">
    <location>
        <begin position="5"/>
        <end position="59"/>
    </location>
</feature>
<evidence type="ECO:0000256" key="3">
    <source>
        <dbReference type="ARBA" id="ARBA00023125"/>
    </source>
</evidence>
<dbReference type="Gene3D" id="1.10.260.40">
    <property type="entry name" value="lambda repressor-like DNA-binding domains"/>
    <property type="match status" value="1"/>
</dbReference>